<dbReference type="AlphaFoldDB" id="W2T1S5"/>
<dbReference type="PANTHER" id="PTHR23355:SF9">
    <property type="entry name" value="DIS3-LIKE EXONUCLEASE 2"/>
    <property type="match status" value="1"/>
</dbReference>
<dbReference type="EMBL" id="KI660262">
    <property type="protein sequence ID" value="ETN75950.1"/>
    <property type="molecule type" value="Genomic_DNA"/>
</dbReference>
<dbReference type="SUPFAM" id="SSF50249">
    <property type="entry name" value="Nucleic acid-binding proteins"/>
    <property type="match status" value="2"/>
</dbReference>
<organism evidence="11 12">
    <name type="scientific">Necator americanus</name>
    <name type="common">Human hookworm</name>
    <dbReference type="NCBI Taxonomy" id="51031"/>
    <lineage>
        <taxon>Eukaryota</taxon>
        <taxon>Metazoa</taxon>
        <taxon>Ecdysozoa</taxon>
        <taxon>Nematoda</taxon>
        <taxon>Chromadorea</taxon>
        <taxon>Rhabditida</taxon>
        <taxon>Rhabditina</taxon>
        <taxon>Rhabditomorpha</taxon>
        <taxon>Strongyloidea</taxon>
        <taxon>Ancylostomatidae</taxon>
        <taxon>Bunostominae</taxon>
        <taxon>Necator</taxon>
    </lineage>
</organism>
<feature type="region of interest" description="Disordered" evidence="9">
    <location>
        <begin position="267"/>
        <end position="297"/>
    </location>
</feature>
<keyword evidence="7 8" id="KW-0694">RNA-binding</keyword>
<keyword evidence="8" id="KW-0464">Manganese</keyword>
<evidence type="ECO:0000256" key="8">
    <source>
        <dbReference type="HAMAP-Rule" id="MF_03045"/>
    </source>
</evidence>
<dbReference type="InterPro" id="IPR022966">
    <property type="entry name" value="RNase_II/R_CS"/>
</dbReference>
<evidence type="ECO:0000256" key="1">
    <source>
        <dbReference type="ARBA" id="ARBA00022490"/>
    </source>
</evidence>
<dbReference type="EC" id="3.1.13.-" evidence="8"/>
<feature type="compositionally biased region" description="Basic and acidic residues" evidence="9">
    <location>
        <begin position="38"/>
        <end position="72"/>
    </location>
</feature>
<keyword evidence="12" id="KW-1185">Reference proteome</keyword>
<comment type="cofactor">
    <cofactor evidence="8">
        <name>Mg(2+)</name>
        <dbReference type="ChEBI" id="CHEBI:18420"/>
    </cofactor>
    <cofactor evidence="8">
        <name>Mn(2+)</name>
        <dbReference type="ChEBI" id="CHEBI:29035"/>
    </cofactor>
</comment>
<comment type="similarity">
    <text evidence="8">Belongs to the RNR ribonuclease family. DIS3L2 subfamily.</text>
</comment>
<dbReference type="GO" id="GO:0000932">
    <property type="term" value="C:P-body"/>
    <property type="evidence" value="ECO:0007669"/>
    <property type="project" value="UniProtKB-SubCell"/>
</dbReference>
<keyword evidence="1 8" id="KW-0963">Cytoplasm</keyword>
<keyword evidence="4 8" id="KW-0378">Hydrolase</keyword>
<evidence type="ECO:0000256" key="4">
    <source>
        <dbReference type="ARBA" id="ARBA00022801"/>
    </source>
</evidence>
<evidence type="ECO:0000256" key="6">
    <source>
        <dbReference type="ARBA" id="ARBA00022842"/>
    </source>
</evidence>
<dbReference type="PANTHER" id="PTHR23355">
    <property type="entry name" value="RIBONUCLEASE"/>
    <property type="match status" value="1"/>
</dbReference>
<dbReference type="GO" id="GO:0046872">
    <property type="term" value="F:metal ion binding"/>
    <property type="evidence" value="ECO:0007669"/>
    <property type="project" value="UniProtKB-KW"/>
</dbReference>
<feature type="site" description="Important for catalytic activity" evidence="8">
    <location>
        <position position="529"/>
    </location>
</feature>
<dbReference type="Gene3D" id="2.40.50.140">
    <property type="entry name" value="Nucleic acid-binding proteins"/>
    <property type="match status" value="1"/>
</dbReference>
<dbReference type="Proteomes" id="UP000053676">
    <property type="component" value="Unassembled WGS sequence"/>
</dbReference>
<dbReference type="GO" id="GO:0010587">
    <property type="term" value="P:miRNA catabolic process"/>
    <property type="evidence" value="ECO:0007669"/>
    <property type="project" value="TreeGrafter"/>
</dbReference>
<keyword evidence="6 8" id="KW-0460">Magnesium</keyword>
<evidence type="ECO:0000256" key="9">
    <source>
        <dbReference type="SAM" id="MobiDB-lite"/>
    </source>
</evidence>
<dbReference type="Pfam" id="PF17877">
    <property type="entry name" value="Dis3l2_C_term"/>
    <property type="match status" value="1"/>
</dbReference>
<dbReference type="InterPro" id="IPR001900">
    <property type="entry name" value="RNase_II/R"/>
</dbReference>
<feature type="region of interest" description="Disordered" evidence="9">
    <location>
        <begin position="1019"/>
        <end position="1038"/>
    </location>
</feature>
<feature type="compositionally biased region" description="Basic and acidic residues" evidence="9">
    <location>
        <begin position="1019"/>
        <end position="1032"/>
    </location>
</feature>
<dbReference type="Gene3D" id="2.40.50.700">
    <property type="match status" value="1"/>
</dbReference>
<dbReference type="GO" id="GO:0008266">
    <property type="term" value="F:poly(U) RNA binding"/>
    <property type="evidence" value="ECO:0007669"/>
    <property type="project" value="UniProtKB-ARBA"/>
</dbReference>
<evidence type="ECO:0000256" key="2">
    <source>
        <dbReference type="ARBA" id="ARBA00022722"/>
    </source>
</evidence>
<dbReference type="HAMAP" id="MF_03045">
    <property type="entry name" value="DIS3L2"/>
    <property type="match status" value="1"/>
</dbReference>
<evidence type="ECO:0000256" key="3">
    <source>
        <dbReference type="ARBA" id="ARBA00022723"/>
    </source>
</evidence>
<feature type="compositionally biased region" description="Polar residues" evidence="9">
    <location>
        <begin position="315"/>
        <end position="325"/>
    </location>
</feature>
<name>W2T1S5_NECAM</name>
<keyword evidence="3 8" id="KW-0479">Metal-binding</keyword>
<comment type="subcellular location">
    <subcellularLocation>
        <location evidence="8">Cytoplasm</location>
    </subcellularLocation>
    <subcellularLocation>
        <location evidence="8">Cytoplasm</location>
        <location evidence="8">P-body</location>
    </subcellularLocation>
</comment>
<accession>W2T1S5</accession>
<gene>
    <name evidence="11" type="ORF">NECAME_12022</name>
</gene>
<dbReference type="Pfam" id="PF00773">
    <property type="entry name" value="RNB"/>
    <property type="match status" value="1"/>
</dbReference>
<dbReference type="GO" id="GO:0000175">
    <property type="term" value="F:3'-5'-RNA exonuclease activity"/>
    <property type="evidence" value="ECO:0007669"/>
    <property type="project" value="UniProtKB-UniRule"/>
</dbReference>
<dbReference type="KEGG" id="nai:NECAME_12022"/>
<feature type="binding site" evidence="8">
    <location>
        <position position="521"/>
    </location>
    <ligand>
        <name>Mg(2+)</name>
        <dbReference type="ChEBI" id="CHEBI:18420"/>
    </ligand>
</feature>
<dbReference type="PROSITE" id="PS01175">
    <property type="entry name" value="RIBONUCLEASE_II"/>
    <property type="match status" value="1"/>
</dbReference>
<dbReference type="InterPro" id="IPR028591">
    <property type="entry name" value="DIS3L2"/>
</dbReference>
<dbReference type="STRING" id="51031.W2T1S5"/>
<dbReference type="GO" id="GO:0000956">
    <property type="term" value="P:nuclear-transcribed mRNA catabolic process"/>
    <property type="evidence" value="ECO:0007669"/>
    <property type="project" value="UniProtKB-UniRule"/>
</dbReference>
<dbReference type="FunFam" id="2.40.50.700:FF:000003">
    <property type="entry name" value="DIS3-like exonuclease 2"/>
    <property type="match status" value="1"/>
</dbReference>
<comment type="function">
    <text evidence="8">3'-5'-exoribonuclease that specifically recognizes RNAs polyuridylated at their 3' end and mediates their degradation. Component of an exosome-independent RNA degradation pathway that mediates degradation of cytoplasmic mRNAs that have been deadenylated and subsequently uridylated at their 3'.</text>
</comment>
<dbReference type="SMART" id="SM00955">
    <property type="entry name" value="RNB"/>
    <property type="match status" value="1"/>
</dbReference>
<feature type="compositionally biased region" description="Basic and acidic residues" evidence="9">
    <location>
        <begin position="87"/>
        <end position="98"/>
    </location>
</feature>
<feature type="compositionally biased region" description="Polar residues" evidence="9">
    <location>
        <begin position="14"/>
        <end position="30"/>
    </location>
</feature>
<evidence type="ECO:0000313" key="11">
    <source>
        <dbReference type="EMBL" id="ETN75950.1"/>
    </source>
</evidence>
<dbReference type="InterPro" id="IPR041093">
    <property type="entry name" value="Dis3l2-like_C"/>
</dbReference>
<evidence type="ECO:0000256" key="5">
    <source>
        <dbReference type="ARBA" id="ARBA00022839"/>
    </source>
</evidence>
<evidence type="ECO:0000313" key="12">
    <source>
        <dbReference type="Proteomes" id="UP000053676"/>
    </source>
</evidence>
<dbReference type="Pfam" id="PF17849">
    <property type="entry name" value="OB_Dis3"/>
    <property type="match status" value="1"/>
</dbReference>
<evidence type="ECO:0000256" key="7">
    <source>
        <dbReference type="ARBA" id="ARBA00022884"/>
    </source>
</evidence>
<reference evidence="12" key="1">
    <citation type="journal article" date="2014" name="Nat. Genet.">
        <title>Genome of the human hookworm Necator americanus.</title>
        <authorList>
            <person name="Tang Y.T."/>
            <person name="Gao X."/>
            <person name="Rosa B.A."/>
            <person name="Abubucker S."/>
            <person name="Hallsworth-Pepin K."/>
            <person name="Martin J."/>
            <person name="Tyagi R."/>
            <person name="Heizer E."/>
            <person name="Zhang X."/>
            <person name="Bhonagiri-Palsikar V."/>
            <person name="Minx P."/>
            <person name="Warren W.C."/>
            <person name="Wang Q."/>
            <person name="Zhan B."/>
            <person name="Hotez P.J."/>
            <person name="Sternberg P.W."/>
            <person name="Dougall A."/>
            <person name="Gaze S.T."/>
            <person name="Mulvenna J."/>
            <person name="Sotillo J."/>
            <person name="Ranganathan S."/>
            <person name="Rabelo E.M."/>
            <person name="Wilson R.K."/>
            <person name="Felgner P.L."/>
            <person name="Bethony J."/>
            <person name="Hawdon J.M."/>
            <person name="Gasser R.B."/>
            <person name="Loukas A."/>
            <person name="Mitreva M."/>
        </authorList>
    </citation>
    <scope>NUCLEOTIDE SEQUENCE [LARGE SCALE GENOMIC DNA]</scope>
</reference>
<proteinExistence type="inferred from homology"/>
<feature type="binding site" evidence="8">
    <location>
        <position position="530"/>
    </location>
    <ligand>
        <name>Mg(2+)</name>
        <dbReference type="ChEBI" id="CHEBI:18420"/>
    </ligand>
</feature>
<dbReference type="OMA" id="DDVWGSK"/>
<feature type="region of interest" description="Disordered" evidence="9">
    <location>
        <begin position="1"/>
        <end position="111"/>
    </location>
</feature>
<keyword evidence="5 8" id="KW-0269">Exonuclease</keyword>
<feature type="region of interest" description="Disordered" evidence="9">
    <location>
        <begin position="314"/>
        <end position="348"/>
    </location>
</feature>
<dbReference type="GO" id="GO:1990074">
    <property type="term" value="P:polyuridylation-dependent mRNA catabolic process"/>
    <property type="evidence" value="ECO:0007669"/>
    <property type="project" value="UniProtKB-UniRule"/>
</dbReference>
<sequence length="1038" mass="116117">MSTTTALNGEKRSTSALESPSTMKQGNPPTGSYGPPKRNKDSSRREKGIKSELESSPKPYTVKEKENGRSHIPEGGSGPKKKFRQKSSGDLEQHKSFESKANTTSKEDATASCINGRQLETNSLNVMAGKQNASTQKSRKITVFKPHLSETEVQLGLKSGALLKGVIRINQRKYEEAFINNPDGTDHADIAILGMPDRNRALHGDVVAVRLKPRASWVVNEEQYKVWKRESCLEKTGYLSTEETTTVSILLDDVISAVVRLESPVAPATSGSCRSRADVEDPELDSSEEERKCTEKQADMKMKTVTGFAGAEQYPVQNENAQNSEAVADAGKSSRPNGGKGKTAKRGSPYRVLSQLPLEDWMLPDSCLQKTAEVVGIVEKKNSRLATGKLEPASSTQRQWAKFSPTDSRIPRMMIDASQLPKDFFDRPQDFAKFLFVAKIAQWPDDSFMSCGILEKQLGLAGEIDVETEGLLITNEIDTREFSDEVLACLPSASSASGWQIDEEELAKRRDLRGEIIFTIDPKTARDLDDALSINPCDDVDGAGMPGWEIGVHIADVSYFVYENTALDEWASQRANSVYLVHEVIPMLPRTLCEELCSLNAGVDRLTFSVIFKMDDKGNVYDEWFGRSVIRSRVKLTYEHAQDFIENPEKVFSDSEMPDISDGTTVCEIKEKVLQLHRIAKALREKRSQNGSLQLDQPKLKFALDDETKMPIGVSIYQAKDSNRLVEEFMLLANMAVARKIERHYRKTALLRLHPPPKAKILREAVMLFQINLCNSIGFPINGTSSRQLSRSLATFRGNMQLLRSINQVLSMILMKAMELARYFCTGSVASQDSYHHFALNVPFYTHFTSPIRRYPDIIVHRLLAASLNYCEPSGRSVEEIQKIAEHCNDKKLTAKKVSEASAETFFGLLVQRVGPMEAKGVVVNVLDAAFDVLLFKYGVIKRVYINALEMSQEPLFQEYPNRLTLYWNSESGKVVQVIQMCTVVDVVLSGLPEPTKFQAVIKPRSREDSPTLIEMWRERQEPDDGLSESKFDNLLLD</sequence>
<evidence type="ECO:0000259" key="10">
    <source>
        <dbReference type="SMART" id="SM00955"/>
    </source>
</evidence>
<dbReference type="InterPro" id="IPR041505">
    <property type="entry name" value="Dis3_CSD2"/>
</dbReference>
<protein>
    <recommendedName>
        <fullName evidence="8">DIS3-like exonuclease 2</fullName>
        <ecNumber evidence="8">3.1.13.-</ecNumber>
    </recommendedName>
</protein>
<feature type="domain" description="RNB" evidence="10">
    <location>
        <begin position="509"/>
        <end position="870"/>
    </location>
</feature>
<dbReference type="OrthoDB" id="372421at2759"/>
<keyword evidence="2 8" id="KW-0540">Nuclease</keyword>
<dbReference type="Gene3D" id="2.40.50.690">
    <property type="match status" value="1"/>
</dbReference>
<dbReference type="InterPro" id="IPR012340">
    <property type="entry name" value="NA-bd_OB-fold"/>
</dbReference>
<dbReference type="InterPro" id="IPR050180">
    <property type="entry name" value="RNR_Ribonuclease"/>
</dbReference>